<protein>
    <recommendedName>
        <fullName evidence="2">Trypsin-co-occurring domain-containing protein</fullName>
    </recommendedName>
</protein>
<name>A0A250VRA2_STROL</name>
<dbReference type="STRING" id="1963.AQJ27_43990"/>
<evidence type="ECO:0000313" key="4">
    <source>
        <dbReference type="Proteomes" id="UP000217446"/>
    </source>
</evidence>
<proteinExistence type="predicted"/>
<dbReference type="Pfam" id="PF19493">
    <property type="entry name" value="Trypco1"/>
    <property type="match status" value="1"/>
</dbReference>
<feature type="region of interest" description="Disordered" evidence="1">
    <location>
        <begin position="104"/>
        <end position="131"/>
    </location>
</feature>
<dbReference type="Proteomes" id="UP000217446">
    <property type="component" value="Unassembled WGS sequence"/>
</dbReference>
<keyword evidence="4" id="KW-1185">Reference proteome</keyword>
<reference evidence="4" key="1">
    <citation type="submission" date="2017-05" db="EMBL/GenBank/DDBJ databases">
        <title>Streptomyces olivochromogenes NBRC 3561 whole genome shotgun sequence.</title>
        <authorList>
            <person name="Dohra H."/>
            <person name="Kodani S."/>
        </authorList>
    </citation>
    <scope>NUCLEOTIDE SEQUENCE [LARGE SCALE GENOMIC DNA]</scope>
    <source>
        <strain evidence="4">NBRC 3561</strain>
    </source>
</reference>
<evidence type="ECO:0000313" key="3">
    <source>
        <dbReference type="EMBL" id="GAX56753.1"/>
    </source>
</evidence>
<accession>A0A250VRA2</accession>
<evidence type="ECO:0000259" key="2">
    <source>
        <dbReference type="Pfam" id="PF19493"/>
    </source>
</evidence>
<dbReference type="RefSeq" id="WP_067382392.1">
    <property type="nucleotide sequence ID" value="NZ_BDQI01000028.1"/>
</dbReference>
<dbReference type="AlphaFoldDB" id="A0A250VRA2"/>
<sequence length="131" mass="13477">MSQLVRLQMPDEKVIWATVDEGVDGPSDSGLGERITEKLDGFQEALQTVASNVRNAVASARPDETSVEFGLELAVGEAGIVAAVVGGSGKAAFKVTLTWNGQGLPATPATPVVPPQPAQPPAVPPLPPVQD</sequence>
<evidence type="ECO:0000256" key="1">
    <source>
        <dbReference type="SAM" id="MobiDB-lite"/>
    </source>
</evidence>
<organism evidence="3 4">
    <name type="scientific">Streptomyces olivochromogenes</name>
    <dbReference type="NCBI Taxonomy" id="1963"/>
    <lineage>
        <taxon>Bacteria</taxon>
        <taxon>Bacillati</taxon>
        <taxon>Actinomycetota</taxon>
        <taxon>Actinomycetes</taxon>
        <taxon>Kitasatosporales</taxon>
        <taxon>Streptomycetaceae</taxon>
        <taxon>Streptomyces</taxon>
    </lineage>
</organism>
<dbReference type="InterPro" id="IPR045794">
    <property type="entry name" value="Trypco1"/>
</dbReference>
<dbReference type="EMBL" id="BDQI01000028">
    <property type="protein sequence ID" value="GAX56753.1"/>
    <property type="molecule type" value="Genomic_DNA"/>
</dbReference>
<comment type="caution">
    <text evidence="3">The sequence shown here is derived from an EMBL/GenBank/DDBJ whole genome shotgun (WGS) entry which is preliminary data.</text>
</comment>
<feature type="compositionally biased region" description="Pro residues" evidence="1">
    <location>
        <begin position="111"/>
        <end position="131"/>
    </location>
</feature>
<feature type="domain" description="Trypsin-co-occurring" evidence="2">
    <location>
        <begin position="8"/>
        <end position="100"/>
    </location>
</feature>
<gene>
    <name evidence="3" type="ORF">SO3561_08321</name>
</gene>
<dbReference type="NCBIfam" id="NF041216">
    <property type="entry name" value="CU044_2847_fam"/>
    <property type="match status" value="1"/>
</dbReference>